<dbReference type="Proteomes" id="UP001432000">
    <property type="component" value="Chromosome"/>
</dbReference>
<gene>
    <name evidence="3" type="ORF">WDS16_20065</name>
</gene>
<dbReference type="PANTHER" id="PTHR30204">
    <property type="entry name" value="REDOX-CYCLING DRUG-SENSING TRANSCRIPTIONAL ACTIVATOR SOXR"/>
    <property type="match status" value="1"/>
</dbReference>
<feature type="domain" description="HTH merR-type" evidence="2">
    <location>
        <begin position="1"/>
        <end position="70"/>
    </location>
</feature>
<dbReference type="CDD" id="cd04778">
    <property type="entry name" value="HTH_MerR-like_sg2"/>
    <property type="match status" value="1"/>
</dbReference>
<dbReference type="Gene3D" id="1.10.1660.10">
    <property type="match status" value="1"/>
</dbReference>
<reference evidence="3 4" key="1">
    <citation type="submission" date="2024-03" db="EMBL/GenBank/DDBJ databases">
        <title>Natural products discovery in diverse microorganisms through a two-stage MS feature dereplication strategy.</title>
        <authorList>
            <person name="Zhang R."/>
        </authorList>
    </citation>
    <scope>NUCLEOTIDE SEQUENCE [LARGE SCALE GENOMIC DNA]</scope>
    <source>
        <strain evidence="3 4">18930</strain>
    </source>
</reference>
<accession>A0ABZ2PF49</accession>
<evidence type="ECO:0000259" key="2">
    <source>
        <dbReference type="PROSITE" id="PS50937"/>
    </source>
</evidence>
<dbReference type="InterPro" id="IPR000551">
    <property type="entry name" value="MerR-type_HTH_dom"/>
</dbReference>
<dbReference type="SUPFAM" id="SSF46955">
    <property type="entry name" value="Putative DNA-binding domain"/>
    <property type="match status" value="1"/>
</dbReference>
<keyword evidence="4" id="KW-1185">Reference proteome</keyword>
<dbReference type="InterPro" id="IPR047057">
    <property type="entry name" value="MerR_fam"/>
</dbReference>
<evidence type="ECO:0000313" key="3">
    <source>
        <dbReference type="EMBL" id="WXG67519.1"/>
    </source>
</evidence>
<dbReference type="PANTHER" id="PTHR30204:SF93">
    <property type="entry name" value="HTH MERR-TYPE DOMAIN-CONTAINING PROTEIN"/>
    <property type="match status" value="1"/>
</dbReference>
<evidence type="ECO:0000313" key="4">
    <source>
        <dbReference type="Proteomes" id="UP001432000"/>
    </source>
</evidence>
<dbReference type="Pfam" id="PF13411">
    <property type="entry name" value="MerR_1"/>
    <property type="match status" value="1"/>
</dbReference>
<protein>
    <submittedName>
        <fullName evidence="3">MerR family transcriptional regulator</fullName>
    </submittedName>
</protein>
<dbReference type="SMART" id="SM00422">
    <property type="entry name" value="HTH_MERR"/>
    <property type="match status" value="1"/>
</dbReference>
<proteinExistence type="predicted"/>
<dbReference type="PROSITE" id="PS50937">
    <property type="entry name" value="HTH_MERR_2"/>
    <property type="match status" value="1"/>
</dbReference>
<name>A0ABZ2PF49_9NOCA</name>
<keyword evidence="1" id="KW-0238">DNA-binding</keyword>
<evidence type="ECO:0000256" key="1">
    <source>
        <dbReference type="ARBA" id="ARBA00023125"/>
    </source>
</evidence>
<dbReference type="InterPro" id="IPR009061">
    <property type="entry name" value="DNA-bd_dom_put_sf"/>
</dbReference>
<dbReference type="RefSeq" id="WP_338887120.1">
    <property type="nucleotide sequence ID" value="NZ_CP147846.1"/>
</dbReference>
<organism evidence="3 4">
    <name type="scientific">Rhodococcus sovatensis</name>
    <dbReference type="NCBI Taxonomy" id="1805840"/>
    <lineage>
        <taxon>Bacteria</taxon>
        <taxon>Bacillati</taxon>
        <taxon>Actinomycetota</taxon>
        <taxon>Actinomycetes</taxon>
        <taxon>Mycobacteriales</taxon>
        <taxon>Nocardiaceae</taxon>
        <taxon>Rhodococcus</taxon>
    </lineage>
</organism>
<sequence length="253" mass="28002">MEYRIDDLAHAAGTTTRNVRAYRERGLLPPPEKRGRIGIYDDVHLARLRLIDLLLQRGFTTSHISDFITGWENGKDLAEVLGLQNAVTQQWSNDEVVEIPLGMVNEFLGDSDQLTGSDQLTRLQALGLARVDGDTCIFTDPKLLSGFSSLAEYGFTIGQLIDVHERIHAAVDGIAKDMIGTAKNHIVDLHGEGWLPGDDEVGATTDMLVKMRELAVHSVTAILARTLDENLQNELGDYLTTALQNRSDRETRP</sequence>
<dbReference type="EMBL" id="CP147846">
    <property type="protein sequence ID" value="WXG67519.1"/>
    <property type="molecule type" value="Genomic_DNA"/>
</dbReference>